<dbReference type="Pfam" id="PF04466">
    <property type="entry name" value="Terminase_3"/>
    <property type="match status" value="1"/>
</dbReference>
<evidence type="ECO:0000259" key="2">
    <source>
        <dbReference type="Pfam" id="PF04466"/>
    </source>
</evidence>
<organism evidence="4">
    <name type="scientific">viral metagenome</name>
    <dbReference type="NCBI Taxonomy" id="1070528"/>
    <lineage>
        <taxon>unclassified sequences</taxon>
        <taxon>metagenomes</taxon>
        <taxon>organismal metagenomes</taxon>
    </lineage>
</organism>
<evidence type="ECO:0000256" key="1">
    <source>
        <dbReference type="ARBA" id="ARBA00022612"/>
    </source>
</evidence>
<name>A0A6M3L7B9_9ZZZZ</name>
<protein>
    <submittedName>
        <fullName evidence="4">Putative terminase</fullName>
    </submittedName>
</protein>
<feature type="domain" description="Terminase large subunit gp17-like C-terminal" evidence="3">
    <location>
        <begin position="271"/>
        <end position="415"/>
    </location>
</feature>
<dbReference type="SUPFAM" id="SSF52540">
    <property type="entry name" value="P-loop containing nucleoside triphosphate hydrolases"/>
    <property type="match status" value="1"/>
</dbReference>
<dbReference type="InterPro" id="IPR035421">
    <property type="entry name" value="Terminase_6C"/>
</dbReference>
<dbReference type="AlphaFoldDB" id="A0A6M3L7B9"/>
<dbReference type="Pfam" id="PF17289">
    <property type="entry name" value="Terminase_6C"/>
    <property type="match status" value="1"/>
</dbReference>
<reference evidence="4" key="1">
    <citation type="submission" date="2020-03" db="EMBL/GenBank/DDBJ databases">
        <title>The deep terrestrial virosphere.</title>
        <authorList>
            <person name="Holmfeldt K."/>
            <person name="Nilsson E."/>
            <person name="Simone D."/>
            <person name="Lopez-Fernandez M."/>
            <person name="Wu X."/>
            <person name="de Brujin I."/>
            <person name="Lundin D."/>
            <person name="Andersson A."/>
            <person name="Bertilsson S."/>
            <person name="Dopson M."/>
        </authorList>
    </citation>
    <scope>NUCLEOTIDE SEQUENCE</scope>
    <source>
        <strain evidence="4">MM415B02514</strain>
    </source>
</reference>
<sequence>MAEAEPGVDIERPFAPLMPDDAGNLCIPTRYCILTGGRGSGKSFALATGLAAAIQDPGYTVLYTRWTMASARDSIIPEFREKIERLGIRGTTEGVADIHHVGGSRILFRGIKTSQGTQTAKLKSLQGVNVWVLDEAEEMPSEAVFDVIDLSIRDSRRPCHVILSLNPALRTHWIYRRWFAGSSVQPGTCGVDLDRGVTYIHTDYRDNIRNLPADFVKIASECKAGNSLRYQHVWLGQWVDQREGALWTWESVNDSRKGLDEVPDMARVIVAVDPAVTNRATSDETGIIVAGKGIDGRFYILADESGRIPPLDWAQRAVDAYHKHRADGIVAEVNQGGDLVENTIRQVDRKVPYTAVRASRGKVTRAEPIAALYAQGRVSHVGTFRDLEAEMMTYCGYDSDASPNRIDACVYALSELAGIDQVASSPAIQSAAPNAKR</sequence>
<gene>
    <name evidence="4" type="ORF">MM415B02514_0002</name>
</gene>
<dbReference type="Gene3D" id="3.40.50.300">
    <property type="entry name" value="P-loop containing nucleotide triphosphate hydrolases"/>
    <property type="match status" value="1"/>
</dbReference>
<feature type="domain" description="Phage terminase large subunit N-terminal" evidence="2">
    <location>
        <begin position="30"/>
        <end position="237"/>
    </location>
</feature>
<evidence type="ECO:0000313" key="4">
    <source>
        <dbReference type="EMBL" id="QJA89712.1"/>
    </source>
</evidence>
<accession>A0A6M3L7B9</accession>
<dbReference type="InterPro" id="IPR027417">
    <property type="entry name" value="P-loop_NTPase"/>
</dbReference>
<evidence type="ECO:0000259" key="3">
    <source>
        <dbReference type="Pfam" id="PF17289"/>
    </source>
</evidence>
<dbReference type="Gene3D" id="3.30.420.240">
    <property type="match status" value="1"/>
</dbReference>
<dbReference type="PANTHER" id="PTHR39184">
    <property type="match status" value="1"/>
</dbReference>
<keyword evidence="1" id="KW-1188">Viral release from host cell</keyword>
<dbReference type="EMBL" id="MT142864">
    <property type="protein sequence ID" value="QJA89712.1"/>
    <property type="molecule type" value="Genomic_DNA"/>
</dbReference>
<proteinExistence type="predicted"/>
<dbReference type="InterPro" id="IPR052380">
    <property type="entry name" value="Viral_DNA_packaging_terminase"/>
</dbReference>
<dbReference type="PANTHER" id="PTHR39184:SF1">
    <property type="entry name" value="PBSX PHAGE TERMINASE LARGE SUBUNIT"/>
    <property type="match status" value="1"/>
</dbReference>
<dbReference type="InterPro" id="IPR035412">
    <property type="entry name" value="Terminase_L_N"/>
</dbReference>